<accession>A0A1A6GPK7</accession>
<dbReference type="Proteomes" id="UP000092124">
    <property type="component" value="Unassembled WGS sequence"/>
</dbReference>
<dbReference type="EMBL" id="LZPO01086767">
    <property type="protein sequence ID" value="OBS67297.1"/>
    <property type="molecule type" value="Genomic_DNA"/>
</dbReference>
<dbReference type="GO" id="GO:0005737">
    <property type="term" value="C:cytoplasm"/>
    <property type="evidence" value="ECO:0007669"/>
    <property type="project" value="TreeGrafter"/>
</dbReference>
<comment type="caution">
    <text evidence="1">The sequence shown here is derived from an EMBL/GenBank/DDBJ whole genome shotgun (WGS) entry which is preliminary data.</text>
</comment>
<keyword evidence="2" id="KW-1185">Reference proteome</keyword>
<protein>
    <submittedName>
        <fullName evidence="1">Uncharacterized protein</fullName>
    </submittedName>
</protein>
<gene>
    <name evidence="1" type="ORF">A6R68_04155</name>
</gene>
<reference evidence="1 2" key="1">
    <citation type="submission" date="2016-06" db="EMBL/GenBank/DDBJ databases">
        <title>The Draft Genome Sequence and Annotation of the Desert Woodrat Neotoma lepida.</title>
        <authorList>
            <person name="Campbell M."/>
            <person name="Oakeson K.F."/>
            <person name="Yandell M."/>
            <person name="Halpert J.R."/>
            <person name="Dearing D."/>
        </authorList>
    </citation>
    <scope>NUCLEOTIDE SEQUENCE [LARGE SCALE GENOMIC DNA]</scope>
    <source>
        <strain evidence="1">417</strain>
        <tissue evidence="1">Liver</tissue>
    </source>
</reference>
<dbReference type="AlphaFoldDB" id="A0A1A6GPK7"/>
<dbReference type="OrthoDB" id="5984625at2759"/>
<feature type="non-terminal residue" evidence="1">
    <location>
        <position position="158"/>
    </location>
</feature>
<dbReference type="PANTHER" id="PTHR33769">
    <property type="entry name" value="TESTIS-EXPRESSED PROTEIN 26 ISOFORM X3"/>
    <property type="match status" value="1"/>
</dbReference>
<name>A0A1A6GPK7_NEOLE</name>
<evidence type="ECO:0000313" key="2">
    <source>
        <dbReference type="Proteomes" id="UP000092124"/>
    </source>
</evidence>
<dbReference type="InterPro" id="IPR043460">
    <property type="entry name" value="MEDAG/TEX26"/>
</dbReference>
<proteinExistence type="predicted"/>
<dbReference type="PANTHER" id="PTHR33769:SF1">
    <property type="entry name" value="TESTIS-EXPRESSED PROTEIN 26"/>
    <property type="match status" value="1"/>
</dbReference>
<dbReference type="STRING" id="56216.A0A1A6GPK7"/>
<evidence type="ECO:0000313" key="1">
    <source>
        <dbReference type="EMBL" id="OBS67297.1"/>
    </source>
</evidence>
<organism evidence="1 2">
    <name type="scientific">Neotoma lepida</name>
    <name type="common">Desert woodrat</name>
    <dbReference type="NCBI Taxonomy" id="56216"/>
    <lineage>
        <taxon>Eukaryota</taxon>
        <taxon>Metazoa</taxon>
        <taxon>Chordata</taxon>
        <taxon>Craniata</taxon>
        <taxon>Vertebrata</taxon>
        <taxon>Euteleostomi</taxon>
        <taxon>Mammalia</taxon>
        <taxon>Eutheria</taxon>
        <taxon>Euarchontoglires</taxon>
        <taxon>Glires</taxon>
        <taxon>Rodentia</taxon>
        <taxon>Myomorpha</taxon>
        <taxon>Muroidea</taxon>
        <taxon>Cricetidae</taxon>
        <taxon>Neotominae</taxon>
        <taxon>Neotoma</taxon>
    </lineage>
</organism>
<sequence length="158" mass="18170">MKTAFTPKTGVVPDLIRDPILNQTLYNDEYTWKTYDKENMTKSWTSRGISTHNAHLGEVQGKPANPLPWIEPLCMEKVQEAMANLFVSQTKRDFVDVAQAMKTMKKFPKSLDWKARLPRARDTEFRHHYQIPAKIPELHDISFKYGCYSGLPVASQGL</sequence>